<protein>
    <submittedName>
        <fullName evidence="1">Uncharacterized protein</fullName>
    </submittedName>
</protein>
<dbReference type="PANTHER" id="PTHR46704">
    <property type="entry name" value="CXC DOMAIN-CONTAINING PROTEIN-RELATED"/>
    <property type="match status" value="1"/>
</dbReference>
<organism evidence="1 2">
    <name type="scientific">Eumeta variegata</name>
    <name type="common">Bagworm moth</name>
    <name type="synonym">Eumeta japonica</name>
    <dbReference type="NCBI Taxonomy" id="151549"/>
    <lineage>
        <taxon>Eukaryota</taxon>
        <taxon>Metazoa</taxon>
        <taxon>Ecdysozoa</taxon>
        <taxon>Arthropoda</taxon>
        <taxon>Hexapoda</taxon>
        <taxon>Insecta</taxon>
        <taxon>Pterygota</taxon>
        <taxon>Neoptera</taxon>
        <taxon>Endopterygota</taxon>
        <taxon>Lepidoptera</taxon>
        <taxon>Glossata</taxon>
        <taxon>Ditrysia</taxon>
        <taxon>Tineoidea</taxon>
        <taxon>Psychidae</taxon>
        <taxon>Oiketicinae</taxon>
        <taxon>Eumeta</taxon>
    </lineage>
</organism>
<dbReference type="Proteomes" id="UP000299102">
    <property type="component" value="Unassembled WGS sequence"/>
</dbReference>
<dbReference type="AlphaFoldDB" id="A0A4C1YGG4"/>
<dbReference type="OrthoDB" id="6753017at2759"/>
<gene>
    <name evidence="1" type="ORF">EVAR_82721_1</name>
</gene>
<name>A0A4C1YGG4_EUMVA</name>
<sequence length="359" mass="40801">MALQVRSSAKSGTKKIKSKEDERSRIVEMAAEILLEDIRSKVYDTKYFPRNGWNYGCYPASSVTSKKTISRLKQIPSSEEIGEIGFVNLKRFENKNFDGLKTVEIEDILDVTDNYEMSSADFTWFYSKFTNSKSDGWNGFMEKSHNNVAYHSSKIIPVPFIKNPPSDYDTIFTSLVEAAKQCQKQVQKIVFVTFDQPLYHKAREILASIDLDNDLYNLSSVQVRLGGFHLLMSFLGAIGFIMDGSGLKEAFCEIYAENSSEKALSGHAYARAIRGHFLVQLALSELIFSSMELSDTEKGLMDTFLLDLGTEHFGDNLHHEDLKTIKDKFIEHLTSIQKRSYRKTLDTVLANGLISKRFH</sequence>
<evidence type="ECO:0000313" key="2">
    <source>
        <dbReference type="Proteomes" id="UP000299102"/>
    </source>
</evidence>
<evidence type="ECO:0000313" key="1">
    <source>
        <dbReference type="EMBL" id="GBP73892.1"/>
    </source>
</evidence>
<reference evidence="1 2" key="1">
    <citation type="journal article" date="2019" name="Commun. Biol.">
        <title>The bagworm genome reveals a unique fibroin gene that provides high tensile strength.</title>
        <authorList>
            <person name="Kono N."/>
            <person name="Nakamura H."/>
            <person name="Ohtoshi R."/>
            <person name="Tomita M."/>
            <person name="Numata K."/>
            <person name="Arakawa K."/>
        </authorList>
    </citation>
    <scope>NUCLEOTIDE SEQUENCE [LARGE SCALE GENOMIC DNA]</scope>
</reference>
<comment type="caution">
    <text evidence="1">The sequence shown here is derived from an EMBL/GenBank/DDBJ whole genome shotgun (WGS) entry which is preliminary data.</text>
</comment>
<keyword evidence="2" id="KW-1185">Reference proteome</keyword>
<proteinExistence type="predicted"/>
<accession>A0A4C1YGG4</accession>
<dbReference type="EMBL" id="BGZK01001190">
    <property type="protein sequence ID" value="GBP73892.1"/>
    <property type="molecule type" value="Genomic_DNA"/>
</dbReference>
<dbReference type="PANTHER" id="PTHR46704:SF1">
    <property type="entry name" value="TELOMERE LENGTH REGULATION PROTEIN TEL2 HOMOLOG"/>
    <property type="match status" value="1"/>
</dbReference>